<reference evidence="3" key="1">
    <citation type="journal article" date="2019" name="Gigascience">
        <title>De novo genome assembly of the endangered Acer yangbiense, a plant species with extremely small populations endemic to Yunnan Province, China.</title>
        <authorList>
            <person name="Yang J."/>
            <person name="Wariss H.M."/>
            <person name="Tao L."/>
            <person name="Zhang R."/>
            <person name="Yun Q."/>
            <person name="Hollingsworth P."/>
            <person name="Dao Z."/>
            <person name="Luo G."/>
            <person name="Guo H."/>
            <person name="Ma Y."/>
            <person name="Sun W."/>
        </authorList>
    </citation>
    <scope>NUCLEOTIDE SEQUENCE [LARGE SCALE GENOMIC DNA]</scope>
    <source>
        <strain evidence="3">cv. br00</strain>
    </source>
</reference>
<gene>
    <name evidence="2" type="ORF">DKX38_012120</name>
</gene>
<dbReference type="EMBL" id="VDCV01000008">
    <property type="protein sequence ID" value="KAB5544008.1"/>
    <property type="molecule type" value="Genomic_DNA"/>
</dbReference>
<accession>A0A5N5LN27</accession>
<protein>
    <submittedName>
        <fullName evidence="2">Uncharacterized protein</fullName>
    </submittedName>
</protein>
<evidence type="ECO:0000313" key="3">
    <source>
        <dbReference type="Proteomes" id="UP000326939"/>
    </source>
</evidence>
<evidence type="ECO:0000256" key="1">
    <source>
        <dbReference type="SAM" id="MobiDB-lite"/>
    </source>
</evidence>
<evidence type="ECO:0000313" key="2">
    <source>
        <dbReference type="EMBL" id="KAB5544008.1"/>
    </source>
</evidence>
<keyword evidence="3" id="KW-1185">Reference proteome</keyword>
<feature type="compositionally biased region" description="Basic and acidic residues" evidence="1">
    <location>
        <begin position="83"/>
        <end position="93"/>
    </location>
</feature>
<name>A0A5N5LN27_9ROSI</name>
<sequence>MADTPSNCSPKNHQLSLHSLVHQRPAAGHDVYALYMQQSVGLLRLFYQAPRAWENPSTLPSVAREAPPEPIEVEHNPSTGNSEEDRPGEDESSRKKRRRHEEKKHDRREKHHFLFQWICIQKTVLRCNAASLRRGGHAIARNFSTFSFTHCTRREAFSIPDDEAPLS</sequence>
<feature type="compositionally biased region" description="Basic residues" evidence="1">
    <location>
        <begin position="94"/>
        <end position="106"/>
    </location>
</feature>
<proteinExistence type="predicted"/>
<organism evidence="2 3">
    <name type="scientific">Salix brachista</name>
    <dbReference type="NCBI Taxonomy" id="2182728"/>
    <lineage>
        <taxon>Eukaryota</taxon>
        <taxon>Viridiplantae</taxon>
        <taxon>Streptophyta</taxon>
        <taxon>Embryophyta</taxon>
        <taxon>Tracheophyta</taxon>
        <taxon>Spermatophyta</taxon>
        <taxon>Magnoliopsida</taxon>
        <taxon>eudicotyledons</taxon>
        <taxon>Gunneridae</taxon>
        <taxon>Pentapetalae</taxon>
        <taxon>rosids</taxon>
        <taxon>fabids</taxon>
        <taxon>Malpighiales</taxon>
        <taxon>Salicaceae</taxon>
        <taxon>Saliceae</taxon>
        <taxon>Salix</taxon>
    </lineage>
</organism>
<dbReference type="Proteomes" id="UP000326939">
    <property type="component" value="Chromosome 8"/>
</dbReference>
<comment type="caution">
    <text evidence="2">The sequence shown here is derived from an EMBL/GenBank/DDBJ whole genome shotgun (WGS) entry which is preliminary data.</text>
</comment>
<dbReference type="AlphaFoldDB" id="A0A5N5LN27"/>
<feature type="region of interest" description="Disordered" evidence="1">
    <location>
        <begin position="58"/>
        <end position="106"/>
    </location>
</feature>